<sequence length="261" mass="29520">MIGLIIGALGLMLLGYGVFVEPHLMQVRHIKIAEQQKLTIAHFTDTHFTWHTSARRFKKFAEDIAKRQPDMIIFSGDLFDKVTWARHKNWENLLTMLSALTAPLGKFAVLGNHDFDEEKSSLFVEELLTKAGFIVLKNESIVREVDQKKIAIAGVDDWREGQPDFQLAPLDADFSILALHEPDTVLEMQTVEQFDLILSGHSHGGQIRLGNWRLRNKGSSSADSGLYPLNARTKLYVNCGIGLTFLPIRFGVKPEIVYYEL</sequence>
<dbReference type="PANTHER" id="PTHR31302:SF31">
    <property type="entry name" value="PHOSPHODIESTERASE YAEI"/>
    <property type="match status" value="1"/>
</dbReference>
<dbReference type="Gene3D" id="3.60.21.10">
    <property type="match status" value="1"/>
</dbReference>
<accession>A0AA45QRI8</accession>
<protein>
    <submittedName>
        <fullName evidence="4">Metallophosphoesterase</fullName>
    </submittedName>
</protein>
<evidence type="ECO:0000256" key="1">
    <source>
        <dbReference type="ARBA" id="ARBA00022723"/>
    </source>
</evidence>
<dbReference type="GO" id="GO:0009245">
    <property type="term" value="P:lipid A biosynthetic process"/>
    <property type="evidence" value="ECO:0007669"/>
    <property type="project" value="TreeGrafter"/>
</dbReference>
<dbReference type="GO" id="GO:0008758">
    <property type="term" value="F:UDP-2,3-diacylglucosamine hydrolase activity"/>
    <property type="evidence" value="ECO:0007669"/>
    <property type="project" value="TreeGrafter"/>
</dbReference>
<dbReference type="GO" id="GO:0016020">
    <property type="term" value="C:membrane"/>
    <property type="evidence" value="ECO:0007669"/>
    <property type="project" value="GOC"/>
</dbReference>
<organism evidence="4 5">
    <name type="scientific">Lactococcus taiwanensis</name>
    <dbReference type="NCBI Taxonomy" id="1151742"/>
    <lineage>
        <taxon>Bacteria</taxon>
        <taxon>Bacillati</taxon>
        <taxon>Bacillota</taxon>
        <taxon>Bacilli</taxon>
        <taxon>Lactobacillales</taxon>
        <taxon>Streptococcaceae</taxon>
        <taxon>Lactococcus</taxon>
    </lineage>
</organism>
<dbReference type="CDD" id="cd07385">
    <property type="entry name" value="MPP_YkuE_C"/>
    <property type="match status" value="1"/>
</dbReference>
<dbReference type="KEGG" id="lti:JW886_00630"/>
<dbReference type="InterPro" id="IPR051158">
    <property type="entry name" value="Metallophosphoesterase_sf"/>
</dbReference>
<dbReference type="Pfam" id="PF00149">
    <property type="entry name" value="Metallophos"/>
    <property type="match status" value="1"/>
</dbReference>
<dbReference type="InterPro" id="IPR004843">
    <property type="entry name" value="Calcineurin-like_PHP"/>
</dbReference>
<evidence type="ECO:0000259" key="3">
    <source>
        <dbReference type="Pfam" id="PF00149"/>
    </source>
</evidence>
<dbReference type="AlphaFoldDB" id="A0AA45QRI8"/>
<dbReference type="SUPFAM" id="SSF56300">
    <property type="entry name" value="Metallo-dependent phosphatases"/>
    <property type="match status" value="1"/>
</dbReference>
<evidence type="ECO:0000313" key="4">
    <source>
        <dbReference type="EMBL" id="QSE76830.1"/>
    </source>
</evidence>
<proteinExistence type="predicted"/>
<dbReference type="InterPro" id="IPR029052">
    <property type="entry name" value="Metallo-depent_PP-like"/>
</dbReference>
<keyword evidence="5" id="KW-1185">Reference proteome</keyword>
<name>A0AA45QRI8_9LACT</name>
<evidence type="ECO:0000256" key="2">
    <source>
        <dbReference type="ARBA" id="ARBA00022801"/>
    </source>
</evidence>
<dbReference type="RefSeq" id="WP_205872050.1">
    <property type="nucleotide sequence ID" value="NZ_CP070872.1"/>
</dbReference>
<dbReference type="Proteomes" id="UP000663608">
    <property type="component" value="Chromosome"/>
</dbReference>
<keyword evidence="1" id="KW-0479">Metal-binding</keyword>
<evidence type="ECO:0000313" key="5">
    <source>
        <dbReference type="Proteomes" id="UP000663608"/>
    </source>
</evidence>
<feature type="domain" description="Calcineurin-like phosphoesterase" evidence="3">
    <location>
        <begin position="39"/>
        <end position="204"/>
    </location>
</feature>
<dbReference type="GO" id="GO:0046872">
    <property type="term" value="F:metal ion binding"/>
    <property type="evidence" value="ECO:0007669"/>
    <property type="project" value="UniProtKB-KW"/>
</dbReference>
<keyword evidence="2" id="KW-0378">Hydrolase</keyword>
<dbReference type="EMBL" id="CP070872">
    <property type="protein sequence ID" value="QSE76830.1"/>
    <property type="molecule type" value="Genomic_DNA"/>
</dbReference>
<dbReference type="PANTHER" id="PTHR31302">
    <property type="entry name" value="TRANSMEMBRANE PROTEIN WITH METALLOPHOSPHOESTERASE DOMAIN-RELATED"/>
    <property type="match status" value="1"/>
</dbReference>
<reference evidence="4 5" key="1">
    <citation type="submission" date="2021-02" db="EMBL/GenBank/DDBJ databases">
        <title>Complete genome sequence of Lactococcus lactis strain K_LL004.</title>
        <authorList>
            <person name="Kim H.B."/>
        </authorList>
    </citation>
    <scope>NUCLEOTIDE SEQUENCE [LARGE SCALE GENOMIC DNA]</scope>
    <source>
        <strain evidence="4 5">K_LL004</strain>
    </source>
</reference>
<gene>
    <name evidence="4" type="ORF">JW886_00630</name>
</gene>